<dbReference type="EMBL" id="REGN01010735">
    <property type="protein sequence ID" value="RMZ98511.1"/>
    <property type="molecule type" value="Genomic_DNA"/>
</dbReference>
<accession>A0A3M7PHB7</accession>
<reference evidence="1 2" key="1">
    <citation type="journal article" date="2018" name="Sci. Rep.">
        <title>Genomic signatures of local adaptation to the degree of environmental predictability in rotifers.</title>
        <authorList>
            <person name="Franch-Gras L."/>
            <person name="Hahn C."/>
            <person name="Garcia-Roger E.M."/>
            <person name="Carmona M.J."/>
            <person name="Serra M."/>
            <person name="Gomez A."/>
        </authorList>
    </citation>
    <scope>NUCLEOTIDE SEQUENCE [LARGE SCALE GENOMIC DNA]</scope>
    <source>
        <strain evidence="1">HYR1</strain>
    </source>
</reference>
<protein>
    <submittedName>
        <fullName evidence="1">Uncharacterized protein</fullName>
    </submittedName>
</protein>
<sequence length="68" mass="7921">MIYGKSIALDNPKEYILIKPSYIYTLNKHKILIKIGATKFFVQGTLTIRNRIFQKFCQTNLGDLKMKP</sequence>
<keyword evidence="2" id="KW-1185">Reference proteome</keyword>
<proteinExistence type="predicted"/>
<comment type="caution">
    <text evidence="1">The sequence shown here is derived from an EMBL/GenBank/DDBJ whole genome shotgun (WGS) entry which is preliminary data.</text>
</comment>
<name>A0A3M7PHB7_BRAPC</name>
<organism evidence="1 2">
    <name type="scientific">Brachionus plicatilis</name>
    <name type="common">Marine rotifer</name>
    <name type="synonym">Brachionus muelleri</name>
    <dbReference type="NCBI Taxonomy" id="10195"/>
    <lineage>
        <taxon>Eukaryota</taxon>
        <taxon>Metazoa</taxon>
        <taxon>Spiralia</taxon>
        <taxon>Gnathifera</taxon>
        <taxon>Rotifera</taxon>
        <taxon>Eurotatoria</taxon>
        <taxon>Monogononta</taxon>
        <taxon>Pseudotrocha</taxon>
        <taxon>Ploima</taxon>
        <taxon>Brachionidae</taxon>
        <taxon>Brachionus</taxon>
    </lineage>
</organism>
<evidence type="ECO:0000313" key="1">
    <source>
        <dbReference type="EMBL" id="RMZ98511.1"/>
    </source>
</evidence>
<evidence type="ECO:0000313" key="2">
    <source>
        <dbReference type="Proteomes" id="UP000276133"/>
    </source>
</evidence>
<dbReference type="Proteomes" id="UP000276133">
    <property type="component" value="Unassembled WGS sequence"/>
</dbReference>
<dbReference type="AlphaFoldDB" id="A0A3M7PHB7"/>
<gene>
    <name evidence="1" type="ORF">BpHYR1_006838</name>
</gene>